<dbReference type="EMBL" id="JAPQFJ010000011">
    <property type="protein sequence ID" value="MCY6959217.1"/>
    <property type="molecule type" value="Genomic_DNA"/>
</dbReference>
<feature type="transmembrane region" description="Helical" evidence="1">
    <location>
        <begin position="287"/>
        <end position="308"/>
    </location>
</feature>
<feature type="transmembrane region" description="Helical" evidence="1">
    <location>
        <begin position="38"/>
        <end position="59"/>
    </location>
</feature>
<evidence type="ECO:0000256" key="1">
    <source>
        <dbReference type="SAM" id="Phobius"/>
    </source>
</evidence>
<gene>
    <name evidence="3" type="ORF">OW729_11435</name>
</gene>
<reference evidence="3" key="1">
    <citation type="submission" date="2022-12" db="EMBL/GenBank/DDBJ databases">
        <title>Clostridium sp. nov., isolated from industrial wastewater.</title>
        <authorList>
            <person name="Jiayan W."/>
        </authorList>
    </citation>
    <scope>NUCLEOTIDE SEQUENCE</scope>
    <source>
        <strain evidence="3">ZC22-4</strain>
    </source>
</reference>
<feature type="transmembrane region" description="Helical" evidence="1">
    <location>
        <begin position="7"/>
        <end position="32"/>
    </location>
</feature>
<feature type="transmembrane region" description="Helical" evidence="1">
    <location>
        <begin position="79"/>
        <end position="100"/>
    </location>
</feature>
<feature type="transmembrane region" description="Helical" evidence="1">
    <location>
        <begin position="245"/>
        <end position="267"/>
    </location>
</feature>
<accession>A0ABT4DAA1</accession>
<evidence type="ECO:0000313" key="4">
    <source>
        <dbReference type="Proteomes" id="UP001144612"/>
    </source>
</evidence>
<proteinExistence type="predicted"/>
<evidence type="ECO:0000313" key="3">
    <source>
        <dbReference type="EMBL" id="MCY6959217.1"/>
    </source>
</evidence>
<name>A0ABT4DAA1_9CLOT</name>
<dbReference type="RefSeq" id="WP_268061640.1">
    <property type="nucleotide sequence ID" value="NZ_JAPQFJ010000011.1"/>
</dbReference>
<keyword evidence="1" id="KW-1133">Transmembrane helix</keyword>
<dbReference type="InterPro" id="IPR003675">
    <property type="entry name" value="Rce1/LyrA-like_dom"/>
</dbReference>
<sequence length="312" mass="35003">MNKNKTFYANLFAMILLILYSFGGDILVPIFGKMSLSLPMYLVLPQILLLVVPTIVYFIITKEPVKDTLRLNKIGLRTIFIVIGIGFLSMPIASFLSLISQFVFPNRIGQVVNRLDNIPFIIRLGVVALTPAICEEITMRGVTLSGYNDLSIKKSAIMTGLFFGMIHMDGNQFLYAFALGVIFAYLVRITNSIFSSMICHFIINGTQVFLLEVSKYLSKLSNQDVKAVQGAGLSSFTMSQKINAVLFYLVLAVICLGVIVILIQKLIKIHGKIGIQSNNVYENDIKYINWPVYVSVILYIFIIVNQLIKIYK</sequence>
<protein>
    <submittedName>
        <fullName evidence="3">Type II CAAX endopeptidase family protein</fullName>
    </submittedName>
</protein>
<evidence type="ECO:0000259" key="2">
    <source>
        <dbReference type="Pfam" id="PF02517"/>
    </source>
</evidence>
<keyword evidence="1" id="KW-0472">Membrane</keyword>
<comment type="caution">
    <text evidence="3">The sequence shown here is derived from an EMBL/GenBank/DDBJ whole genome shotgun (WGS) entry which is preliminary data.</text>
</comment>
<dbReference type="Pfam" id="PF02517">
    <property type="entry name" value="Rce1-like"/>
    <property type="match status" value="1"/>
</dbReference>
<keyword evidence="1" id="KW-0812">Transmembrane</keyword>
<feature type="transmembrane region" description="Helical" evidence="1">
    <location>
        <begin position="160"/>
        <end position="187"/>
    </location>
</feature>
<dbReference type="Proteomes" id="UP001144612">
    <property type="component" value="Unassembled WGS sequence"/>
</dbReference>
<keyword evidence="4" id="KW-1185">Reference proteome</keyword>
<organism evidence="3 4">
    <name type="scientific">Clostridium brassicae</name>
    <dbReference type="NCBI Taxonomy" id="2999072"/>
    <lineage>
        <taxon>Bacteria</taxon>
        <taxon>Bacillati</taxon>
        <taxon>Bacillota</taxon>
        <taxon>Clostridia</taxon>
        <taxon>Eubacteriales</taxon>
        <taxon>Clostridiaceae</taxon>
        <taxon>Clostridium</taxon>
    </lineage>
</organism>
<feature type="domain" description="CAAX prenyl protease 2/Lysostaphin resistance protein A-like" evidence="2">
    <location>
        <begin position="120"/>
        <end position="205"/>
    </location>
</feature>